<dbReference type="GO" id="GO:0005246">
    <property type="term" value="F:calcium channel regulator activity"/>
    <property type="evidence" value="ECO:0007669"/>
    <property type="project" value="InterPro"/>
</dbReference>
<sequence length="159" mass="18358">MNRMNRDMDSLQNSEQALEKLQKQLEEAKQAEDAAKSEKQNLEKMLQDSKCEMTSLTSAYSESDVTHYKEEIKSLKTQLELTQAAFKNTCYLAPPGLQQWLQLTYELEQKSYDKKKMSAEKQLQQAREACEKLRKKRSSLIGAFVSTHGKTLSRLRRCG</sequence>
<dbReference type="AlphaFoldDB" id="N6U157"/>
<proteinExistence type="predicted"/>
<evidence type="ECO:0000313" key="2">
    <source>
        <dbReference type="EMBL" id="ENN72287.1"/>
    </source>
</evidence>
<reference evidence="2" key="1">
    <citation type="journal article" date="2013" name="Genome Biol.">
        <title>Draft genome of the mountain pine beetle, Dendroctonus ponderosae Hopkins, a major forest pest.</title>
        <authorList>
            <person name="Keeling C.I."/>
            <person name="Yuen M.M."/>
            <person name="Liao N.Y."/>
            <person name="Docking T.R."/>
            <person name="Chan S.K."/>
            <person name="Taylor G.A."/>
            <person name="Palmquist D.L."/>
            <person name="Jackman S.D."/>
            <person name="Nguyen A."/>
            <person name="Li M."/>
            <person name="Henderson H."/>
            <person name="Janes J.K."/>
            <person name="Zhao Y."/>
            <person name="Pandoh P."/>
            <person name="Moore R."/>
            <person name="Sperling F.A."/>
            <person name="Huber D.P."/>
            <person name="Birol I."/>
            <person name="Jones S.J."/>
            <person name="Bohlmann J."/>
        </authorList>
    </citation>
    <scope>NUCLEOTIDE SEQUENCE</scope>
</reference>
<dbReference type="PANTHER" id="PTHR15136:SF5">
    <property type="entry name" value="STROMAL INTERACTION MOLECULE HOMOLOG"/>
    <property type="match status" value="1"/>
</dbReference>
<dbReference type="InterPro" id="IPR032393">
    <property type="entry name" value="SOAR_STIM1/2"/>
</dbReference>
<dbReference type="Gene3D" id="1.10.287.3550">
    <property type="match status" value="1"/>
</dbReference>
<feature type="non-terminal residue" evidence="2">
    <location>
        <position position="1"/>
    </location>
</feature>
<dbReference type="EMBL" id="KB741226">
    <property type="protein sequence ID" value="ENN72287.1"/>
    <property type="molecule type" value="Genomic_DNA"/>
</dbReference>
<dbReference type="GO" id="GO:0005509">
    <property type="term" value="F:calcium ion binding"/>
    <property type="evidence" value="ECO:0007669"/>
    <property type="project" value="TreeGrafter"/>
</dbReference>
<organism evidence="2">
    <name type="scientific">Dendroctonus ponderosae</name>
    <name type="common">Mountain pine beetle</name>
    <dbReference type="NCBI Taxonomy" id="77166"/>
    <lineage>
        <taxon>Eukaryota</taxon>
        <taxon>Metazoa</taxon>
        <taxon>Ecdysozoa</taxon>
        <taxon>Arthropoda</taxon>
        <taxon>Hexapoda</taxon>
        <taxon>Insecta</taxon>
        <taxon>Pterygota</taxon>
        <taxon>Neoptera</taxon>
        <taxon>Endopterygota</taxon>
        <taxon>Coleoptera</taxon>
        <taxon>Polyphaga</taxon>
        <taxon>Cucujiformia</taxon>
        <taxon>Curculionidae</taxon>
        <taxon>Scolytinae</taxon>
        <taxon>Dendroctonus</taxon>
    </lineage>
</organism>
<dbReference type="GO" id="GO:0005886">
    <property type="term" value="C:plasma membrane"/>
    <property type="evidence" value="ECO:0007669"/>
    <property type="project" value="TreeGrafter"/>
</dbReference>
<evidence type="ECO:0000259" key="1">
    <source>
        <dbReference type="Pfam" id="PF16533"/>
    </source>
</evidence>
<name>N6U157_DENPD</name>
<dbReference type="PANTHER" id="PTHR15136">
    <property type="entry name" value="STROMAL INTERACTION MOLECULE HOMOLOG"/>
    <property type="match status" value="1"/>
</dbReference>
<dbReference type="Gene3D" id="1.20.5.340">
    <property type="match status" value="1"/>
</dbReference>
<dbReference type="GO" id="GO:0006874">
    <property type="term" value="P:intracellular calcium ion homeostasis"/>
    <property type="evidence" value="ECO:0007669"/>
    <property type="project" value="TreeGrafter"/>
</dbReference>
<dbReference type="InterPro" id="IPR037608">
    <property type="entry name" value="STIM1/2"/>
</dbReference>
<dbReference type="GO" id="GO:0002115">
    <property type="term" value="P:store-operated calcium entry"/>
    <property type="evidence" value="ECO:0007669"/>
    <property type="project" value="TreeGrafter"/>
</dbReference>
<dbReference type="OrthoDB" id="9986177at2759"/>
<feature type="domain" description="STIM1/2 Orai1-activating region" evidence="1">
    <location>
        <begin position="93"/>
        <end position="154"/>
    </location>
</feature>
<protein>
    <recommendedName>
        <fullName evidence="1">STIM1/2 Orai1-activating region domain-containing protein</fullName>
    </recommendedName>
</protein>
<dbReference type="Pfam" id="PF16533">
    <property type="entry name" value="SOAR"/>
    <property type="match status" value="1"/>
</dbReference>
<accession>N6U157</accession>
<dbReference type="GO" id="GO:0005783">
    <property type="term" value="C:endoplasmic reticulum"/>
    <property type="evidence" value="ECO:0007669"/>
    <property type="project" value="TreeGrafter"/>
</dbReference>
<dbReference type="HOGENOM" id="CLU_140573_0_0_1"/>
<gene>
    <name evidence="2" type="ORF">YQE_11069</name>
</gene>